<protein>
    <submittedName>
        <fullName evidence="2">Uncharacterized protein</fullName>
    </submittedName>
</protein>
<feature type="compositionally biased region" description="Polar residues" evidence="1">
    <location>
        <begin position="114"/>
        <end position="148"/>
    </location>
</feature>
<name>A0A7S3CLA8_9SPIT</name>
<proteinExistence type="predicted"/>
<evidence type="ECO:0000256" key="1">
    <source>
        <dbReference type="SAM" id="MobiDB-lite"/>
    </source>
</evidence>
<sequence length="393" mass="45110">MKPKQKKPDLKIMSGLAKALDTKIQRMKEMGEGNDKVAEQKSNFIEFEEYLVIKKNEELHQQKYKEQQVVIRRAEIKGKIRNYILQLRQSTLNSQSVASGTEPRQRILSDSQALNKQSTNNNNDLPSDFSQNLTGPNEQGEQIRSPKSSHPDPTVAMIDKLSKRKGGSRNQFRSEMNQSGSQNIHNLAEAPEGEEEEVDIQELLRNQVPATTEWTSALYPKISMNLKMKMNFGFQTFKKVKKVNPISFMHKQAELEMLNPKKAQLSLQSMTPLEVKQAQKRAEALYFKSLMKKENFQRNPELMQFAKRTNLQNEEDKISEREAEEEKLDTVAESMAPPKSKKKSAREETNLKWGRPFFGIYDRYGSGVSNLDRCWFYSCAGNDKSTPSVGTYL</sequence>
<organism evidence="2">
    <name type="scientific">Strombidium rassoulzadegani</name>
    <dbReference type="NCBI Taxonomy" id="1082188"/>
    <lineage>
        <taxon>Eukaryota</taxon>
        <taxon>Sar</taxon>
        <taxon>Alveolata</taxon>
        <taxon>Ciliophora</taxon>
        <taxon>Intramacronucleata</taxon>
        <taxon>Spirotrichea</taxon>
        <taxon>Oligotrichia</taxon>
        <taxon>Strombidiidae</taxon>
        <taxon>Strombidium</taxon>
    </lineage>
</organism>
<dbReference type="AlphaFoldDB" id="A0A7S3CLA8"/>
<dbReference type="EMBL" id="HBIA01005919">
    <property type="protein sequence ID" value="CAE0231254.1"/>
    <property type="molecule type" value="Transcribed_RNA"/>
</dbReference>
<reference evidence="2" key="1">
    <citation type="submission" date="2021-01" db="EMBL/GenBank/DDBJ databases">
        <authorList>
            <person name="Corre E."/>
            <person name="Pelletier E."/>
            <person name="Niang G."/>
            <person name="Scheremetjew M."/>
            <person name="Finn R."/>
            <person name="Kale V."/>
            <person name="Holt S."/>
            <person name="Cochrane G."/>
            <person name="Meng A."/>
            <person name="Brown T."/>
            <person name="Cohen L."/>
        </authorList>
    </citation>
    <scope>NUCLEOTIDE SEQUENCE</scope>
    <source>
        <strain evidence="2">Ras09</strain>
    </source>
</reference>
<feature type="compositionally biased region" description="Polar residues" evidence="1">
    <location>
        <begin position="168"/>
        <end position="185"/>
    </location>
</feature>
<accession>A0A7S3CLA8</accession>
<gene>
    <name evidence="2" type="ORF">SRAS04492_LOCUS3050</name>
</gene>
<feature type="region of interest" description="Disordered" evidence="1">
    <location>
        <begin position="312"/>
        <end position="347"/>
    </location>
</feature>
<feature type="region of interest" description="Disordered" evidence="1">
    <location>
        <begin position="114"/>
        <end position="194"/>
    </location>
</feature>
<evidence type="ECO:0000313" key="2">
    <source>
        <dbReference type="EMBL" id="CAE0231254.1"/>
    </source>
</evidence>